<reference evidence="2" key="1">
    <citation type="submission" date="2021-10" db="EMBL/GenBank/DDBJ databases">
        <title>De novo Genome Assembly of Clathrus columnatus (Basidiomycota, Fungi) Using Illumina and Nanopore Sequence Data.</title>
        <authorList>
            <person name="Ogiso-Tanaka E."/>
            <person name="Itagaki H."/>
            <person name="Hosoya T."/>
            <person name="Hosaka K."/>
        </authorList>
    </citation>
    <scope>NUCLEOTIDE SEQUENCE</scope>
    <source>
        <strain evidence="2">MO-923</strain>
    </source>
</reference>
<organism evidence="2 3">
    <name type="scientific">Clathrus columnatus</name>
    <dbReference type="NCBI Taxonomy" id="1419009"/>
    <lineage>
        <taxon>Eukaryota</taxon>
        <taxon>Fungi</taxon>
        <taxon>Dikarya</taxon>
        <taxon>Basidiomycota</taxon>
        <taxon>Agaricomycotina</taxon>
        <taxon>Agaricomycetes</taxon>
        <taxon>Phallomycetidae</taxon>
        <taxon>Phallales</taxon>
        <taxon>Clathraceae</taxon>
        <taxon>Clathrus</taxon>
    </lineage>
</organism>
<sequence>MLIGTLRPDRLEDVLLNMELNFQTHVRECYPASLSNDTDRDVKSLDEWMMKQEDVPCIGSSCGAIVDDSHTASIGAYIVLSSMPKRICMLTIPPTHLPLPEGAILSQPSIADREQDYSSHDHTWREVISADAAQGAVLAARRQELETTFEFAKIVGSSTFPLQMTSSDDPVASTSSRRNTADGTIISHASSTWAVAEVTRFTTIQSVSGRKRKTTQPFRNLKPTPFCQPEPNMIVSKRGRTTNKTIGTVNGVKSLYRLPRDGQGVRRNDYIVLSHSWGDTFGLSGDAGAIVMGHAKDDIANNNQITKPGKLCGMVVAASTSRHITFIESIVDVMAGIERQGLGMVTVIDVND</sequence>
<feature type="region of interest" description="Disordered" evidence="1">
    <location>
        <begin position="208"/>
        <end position="232"/>
    </location>
</feature>
<evidence type="ECO:0000256" key="1">
    <source>
        <dbReference type="SAM" id="MobiDB-lite"/>
    </source>
</evidence>
<accession>A0AAV5AIG2</accession>
<keyword evidence="3" id="KW-1185">Reference proteome</keyword>
<proteinExistence type="predicted"/>
<dbReference type="Proteomes" id="UP001050691">
    <property type="component" value="Unassembled WGS sequence"/>
</dbReference>
<name>A0AAV5AIG2_9AGAM</name>
<evidence type="ECO:0000313" key="2">
    <source>
        <dbReference type="EMBL" id="GJJ14414.1"/>
    </source>
</evidence>
<dbReference type="AlphaFoldDB" id="A0AAV5AIG2"/>
<dbReference type="EMBL" id="BPWL01000009">
    <property type="protein sequence ID" value="GJJ14414.1"/>
    <property type="molecule type" value="Genomic_DNA"/>
</dbReference>
<comment type="caution">
    <text evidence="2">The sequence shown here is derived from an EMBL/GenBank/DDBJ whole genome shotgun (WGS) entry which is preliminary data.</text>
</comment>
<gene>
    <name evidence="2" type="ORF">Clacol_008678</name>
</gene>
<protein>
    <submittedName>
        <fullName evidence="2">Uncharacterized protein</fullName>
    </submittedName>
</protein>
<evidence type="ECO:0000313" key="3">
    <source>
        <dbReference type="Proteomes" id="UP001050691"/>
    </source>
</evidence>